<evidence type="ECO:0000256" key="9">
    <source>
        <dbReference type="ARBA" id="ARBA00022932"/>
    </source>
</evidence>
<reference evidence="19" key="1">
    <citation type="journal article" date="2020" name="bioRxiv">
        <title>A rank-normalized archaeal taxonomy based on genome phylogeny resolves widespread incomplete and uneven classifications.</title>
        <authorList>
            <person name="Rinke C."/>
            <person name="Chuvochina M."/>
            <person name="Mussig A.J."/>
            <person name="Chaumeil P.-A."/>
            <person name="Waite D.W."/>
            <person name="Whitman W.B."/>
            <person name="Parks D.H."/>
            <person name="Hugenholtz P."/>
        </authorList>
    </citation>
    <scope>NUCLEOTIDE SEQUENCE [LARGE SCALE GENOMIC DNA]</scope>
</reference>
<evidence type="ECO:0000256" key="13">
    <source>
        <dbReference type="ARBA" id="ARBA00049244"/>
    </source>
</evidence>
<evidence type="ECO:0000256" key="2">
    <source>
        <dbReference type="ARBA" id="ARBA00011315"/>
    </source>
</evidence>
<evidence type="ECO:0000256" key="7">
    <source>
        <dbReference type="ARBA" id="ARBA00022801"/>
    </source>
</evidence>
<evidence type="ECO:0000256" key="14">
    <source>
        <dbReference type="HAMAP-Rule" id="MF_00324"/>
    </source>
</evidence>
<keyword evidence="9 14" id="KW-0239">DNA-directed DNA polymerase</keyword>
<keyword evidence="5 14" id="KW-0235">DNA replication</keyword>
<dbReference type="Pfam" id="PF03833">
    <property type="entry name" value="PolC_DP2_N"/>
    <property type="match status" value="1"/>
</dbReference>
<evidence type="ECO:0000259" key="16">
    <source>
        <dbReference type="Pfam" id="PF24844"/>
    </source>
</evidence>
<dbReference type="PANTHER" id="PTHR42210">
    <property type="entry name" value="DNA POLYMERASE II LARGE SUBUNIT"/>
    <property type="match status" value="1"/>
</dbReference>
<evidence type="ECO:0000256" key="8">
    <source>
        <dbReference type="ARBA" id="ARBA00022839"/>
    </source>
</evidence>
<evidence type="ECO:0000256" key="1">
    <source>
        <dbReference type="ARBA" id="ARBA00011053"/>
    </source>
</evidence>
<dbReference type="PIRSF" id="PIRSF016275">
    <property type="entry name" value="PolC_DP2"/>
    <property type="match status" value="1"/>
</dbReference>
<dbReference type="InterPro" id="IPR004475">
    <property type="entry name" value="PolC_DP2"/>
</dbReference>
<keyword evidence="6 14" id="KW-0540">Nuclease</keyword>
<evidence type="ECO:0000256" key="3">
    <source>
        <dbReference type="ARBA" id="ARBA00022679"/>
    </source>
</evidence>
<comment type="catalytic activity">
    <reaction evidence="13 14">
        <text>DNA(n) + a 2'-deoxyribonucleoside 5'-triphosphate = DNA(n+1) + diphosphate</text>
        <dbReference type="Rhea" id="RHEA:22508"/>
        <dbReference type="Rhea" id="RHEA-COMP:17339"/>
        <dbReference type="Rhea" id="RHEA-COMP:17340"/>
        <dbReference type="ChEBI" id="CHEBI:33019"/>
        <dbReference type="ChEBI" id="CHEBI:61560"/>
        <dbReference type="ChEBI" id="CHEBI:173112"/>
        <dbReference type="EC" id="2.7.7.7"/>
    </reaction>
</comment>
<keyword evidence="4 14" id="KW-0548">Nucleotidyltransferase</keyword>
<protein>
    <recommendedName>
        <fullName evidence="14">DNA polymerase II large subunit</fullName>
        <shortName evidence="14">Pol II</shortName>
        <ecNumber evidence="14">2.7.7.7</ecNumber>
    </recommendedName>
    <alternativeName>
        <fullName evidence="14">Exodeoxyribonuclease large subunit</fullName>
        <ecNumber evidence="14">3.1.11.1</ecNumber>
    </alternativeName>
</protein>
<dbReference type="EC" id="2.7.7.7" evidence="14"/>
<evidence type="ECO:0000259" key="17">
    <source>
        <dbReference type="Pfam" id="PF24846"/>
    </source>
</evidence>
<dbReference type="Pfam" id="PF24846">
    <property type="entry name" value="PolC_DP2_cat"/>
    <property type="match status" value="1"/>
</dbReference>
<accession>A0A7J4IUL1</accession>
<dbReference type="InterPro" id="IPR056171">
    <property type="entry name" value="PolC_DP2_central_dom"/>
</dbReference>
<dbReference type="GO" id="GO:0003677">
    <property type="term" value="F:DNA binding"/>
    <property type="evidence" value="ECO:0007669"/>
    <property type="project" value="UniProtKB-UniRule"/>
</dbReference>
<dbReference type="GO" id="GO:0006261">
    <property type="term" value="P:DNA-templated DNA replication"/>
    <property type="evidence" value="ECO:0007669"/>
    <property type="project" value="UniProtKB-UniRule"/>
</dbReference>
<name>A0A7J4IUL1_9ARCH</name>
<dbReference type="NCBIfam" id="NF003103">
    <property type="entry name" value="PRK04023.1"/>
    <property type="match status" value="1"/>
</dbReference>
<evidence type="ECO:0000256" key="11">
    <source>
        <dbReference type="ARBA" id="ARBA00023268"/>
    </source>
</evidence>
<keyword evidence="11 14" id="KW-0511">Multifunctional enzyme</keyword>
<comment type="similarity">
    <text evidence="1 14">Belongs to the archaeal DNA polymerase II family.</text>
</comment>
<evidence type="ECO:0000313" key="19">
    <source>
        <dbReference type="Proteomes" id="UP000565078"/>
    </source>
</evidence>
<evidence type="ECO:0000313" key="18">
    <source>
        <dbReference type="EMBL" id="HIH09201.1"/>
    </source>
</evidence>
<evidence type="ECO:0000256" key="6">
    <source>
        <dbReference type="ARBA" id="ARBA00022722"/>
    </source>
</evidence>
<comment type="subunit">
    <text evidence="2 14">Heterodimer of a large subunit and a small subunit.</text>
</comment>
<feature type="domain" description="DNA polymerase II large subunit DP2 N-terminal" evidence="15">
    <location>
        <begin position="15"/>
        <end position="285"/>
    </location>
</feature>
<dbReference type="Pfam" id="PF24844">
    <property type="entry name" value="PolC_DP2_central"/>
    <property type="match status" value="1"/>
</dbReference>
<dbReference type="GO" id="GO:0008310">
    <property type="term" value="F:single-stranded DNA 3'-5' DNA exonuclease activity"/>
    <property type="evidence" value="ECO:0007669"/>
    <property type="project" value="UniProtKB-EC"/>
</dbReference>
<keyword evidence="7 14" id="KW-0378">Hydrolase</keyword>
<feature type="domain" description="DNA polymerase II large subunit DP2 catalytic" evidence="17">
    <location>
        <begin position="717"/>
        <end position="1009"/>
    </location>
</feature>
<dbReference type="Proteomes" id="UP000565078">
    <property type="component" value="Unassembled WGS sequence"/>
</dbReference>
<keyword evidence="8 14" id="KW-0269">Exonuclease</keyword>
<dbReference type="AlphaFoldDB" id="A0A7J4IUL1"/>
<dbReference type="GO" id="GO:0003887">
    <property type="term" value="F:DNA-directed DNA polymerase activity"/>
    <property type="evidence" value="ECO:0007669"/>
    <property type="project" value="UniProtKB-UniRule"/>
</dbReference>
<keyword evidence="10 14" id="KW-0238">DNA-binding</keyword>
<evidence type="ECO:0000256" key="5">
    <source>
        <dbReference type="ARBA" id="ARBA00022705"/>
    </source>
</evidence>
<gene>
    <name evidence="14" type="primary">polC</name>
    <name evidence="18" type="ORF">HA254_00870</name>
</gene>
<comment type="caution">
    <text evidence="18">The sequence shown here is derived from an EMBL/GenBank/DDBJ whole genome shotgun (WGS) entry which is preliminary data.</text>
</comment>
<keyword evidence="3 14" id="KW-0808">Transferase</keyword>
<comment type="function">
    <text evidence="12 14">Possesses two activities: a DNA synthesis (polymerase) and an exonucleolytic activity that degrades single-stranded DNA in the 3'- to 5'-direction. Has a template-primer preference which is characteristic of a replicative DNA polymerase.</text>
</comment>
<evidence type="ECO:0000256" key="12">
    <source>
        <dbReference type="ARBA" id="ARBA00025068"/>
    </source>
</evidence>
<dbReference type="EC" id="3.1.11.1" evidence="14"/>
<organism evidence="18 19">
    <name type="scientific">Candidatus Iainarchaeum sp</name>
    <dbReference type="NCBI Taxonomy" id="3101447"/>
    <lineage>
        <taxon>Archaea</taxon>
        <taxon>Candidatus Iainarchaeota</taxon>
        <taxon>Candidatus Iainarchaeia</taxon>
        <taxon>Candidatus Iainarchaeales</taxon>
        <taxon>Candidatus Iainarchaeaceae</taxon>
        <taxon>Candidatus Iainarchaeum</taxon>
    </lineage>
</organism>
<dbReference type="PANTHER" id="PTHR42210:SF1">
    <property type="entry name" value="DNA POLYMERASE II LARGE SUBUNIT"/>
    <property type="match status" value="1"/>
</dbReference>
<evidence type="ECO:0000256" key="4">
    <source>
        <dbReference type="ARBA" id="ARBA00022695"/>
    </source>
</evidence>
<evidence type="ECO:0000259" key="15">
    <source>
        <dbReference type="Pfam" id="PF03833"/>
    </source>
</evidence>
<dbReference type="NCBIfam" id="TIGR00354">
    <property type="entry name" value="polC"/>
    <property type="match status" value="1"/>
</dbReference>
<dbReference type="EMBL" id="DUGC01000018">
    <property type="protein sequence ID" value="HIH09201.1"/>
    <property type="molecule type" value="Genomic_DNA"/>
</dbReference>
<dbReference type="InterPro" id="IPR016033">
    <property type="entry name" value="PolC_DP2_N"/>
</dbReference>
<dbReference type="GO" id="GO:0006308">
    <property type="term" value="P:DNA catabolic process"/>
    <property type="evidence" value="ECO:0007669"/>
    <property type="project" value="UniProtKB-UniRule"/>
</dbReference>
<evidence type="ECO:0000256" key="10">
    <source>
        <dbReference type="ARBA" id="ARBA00023125"/>
    </source>
</evidence>
<comment type="catalytic activity">
    <reaction evidence="14">
        <text>Exonucleolytic cleavage in the 3'- to 5'-direction to yield nucleoside 5'-phosphates.</text>
        <dbReference type="EC" id="3.1.11.1"/>
    </reaction>
</comment>
<feature type="domain" description="DNA polymerase II large subunit DP2 central" evidence="16">
    <location>
        <begin position="293"/>
        <end position="697"/>
    </location>
</feature>
<dbReference type="HAMAP" id="MF_00324">
    <property type="entry name" value="DNApol_II_L_arch"/>
    <property type="match status" value="1"/>
</dbReference>
<dbReference type="InterPro" id="IPR056172">
    <property type="entry name" value="PolC_DP2_cat_dom"/>
</dbReference>
<sequence>MSGVSGPKTDPATAKYFAALGKKVDLFYNAAKRAKAKGKDISTDVECPPTLDLADRTENIIGPIGVAQWYRKLYEEYKGDRNRAIFRLFRDIIEGSLGNIEDAEKRLEQAVKTCLVLVTEGVVVAPLDGVPKVMISKNPDGSRYVDIYFAGPIRAAGGTATVFPLILGDYARQLMGLDRYKPTDDEIERYVEEINLYDEIITRQYKLKDDEVRKIIKGCPVCVNGEPTEEREVVNHKDLERIPTNRVRGGMCLVISEGVGLKAMKIMTLAKMLGLNWNWLEDIIKIGKGSSGKDKEVKPNYTYLSRIAAGRPIFSYPSYFGGLRLRYGRARNTCVMAKGLHPATMYMLDDFLAVGTQTKIERPGKSAEMFPVDTIEGPIVKLLSGEVRRVGCAKDAKALRHEVKEILFLGDVLITLGDFRKTAHPLMPAGYCEEWWKLELQKACAGNDAAGQFDIHAISSRPELVDQNTAIELSMATGVPLHPKYLHYYKALSGDECITLVRAVRSCQTRFSGSEIEGLLIEESGNIKAVLEKCGVPHRIESGRISIAREFAYSFFKTFGGASEITPDPSKDVFEMLSQVSGIKIKDKAGTFIGCRMGRPEAAKPRKMVGDPMVLFPIGTAGGNIRSINKAAEIAGFVETDIAYFINPQTKQIEEQPYSFASGLPNEFARKCRKCGKFSKAEKCGGCGGETESYSKRKVDLRKLLQDASKDLHVNAPQLVKGVKGLINSEKLPEPLAKGILRARHDLHIFRDATIRYELLNAPLTHFKPSEISLSVEKARELGYTTDYEGRELVDPEQICELFVQDMVVNDGAGDFFLRVSQFVDEELERFYGLPKIYNHRSKDDLIGELFLGLAPHTSAAVVGRIIGYSKARVNFAHPYFHLAKRRNCDGDQDSIMLLMDALLNFSRHYLPSSRGGRMDAPLVFTVNINPQEIDDEVYEVETCSEYPLELYEKSLQLADPEVEGIAIIKKKIGKADQYRGFGFTHHTSLFDEGPKASSYVTFKSMEEKIRAQALVQGKIRAVEHKDALERVLVSHFLPDIIGNARSFSRQVIRCSKCNEKFRRVPLTGRCTKCGEETLILTIAEGSVKKYLKIAKRLIAEHHLSSYLSQRIDLIEKEIESVFTSGKEKQKSLFEYV</sequence>
<proteinExistence type="inferred from homology"/>